<dbReference type="SUPFAM" id="SSF56112">
    <property type="entry name" value="Protein kinase-like (PK-like)"/>
    <property type="match status" value="1"/>
</dbReference>
<comment type="caution">
    <text evidence="2">The sequence shown here is derived from an EMBL/GenBank/DDBJ whole genome shotgun (WGS) entry which is preliminary data.</text>
</comment>
<protein>
    <submittedName>
        <fullName evidence="2">Streptomycin 6-kinase</fullName>
        <ecNumber evidence="2">2.7.1.72</ecNumber>
    </submittedName>
</protein>
<proteinExistence type="predicted"/>
<name>A0A852W9Z5_9MICO</name>
<feature type="binding site" evidence="1">
    <location>
        <position position="81"/>
    </location>
    <ligand>
        <name>ATP</name>
        <dbReference type="ChEBI" id="CHEBI:30616"/>
    </ligand>
</feature>
<evidence type="ECO:0000313" key="3">
    <source>
        <dbReference type="Proteomes" id="UP000573599"/>
    </source>
</evidence>
<dbReference type="Proteomes" id="UP000573599">
    <property type="component" value="Unassembled WGS sequence"/>
</dbReference>
<dbReference type="AlphaFoldDB" id="A0A852W9Z5"/>
<reference evidence="2 3" key="1">
    <citation type="submission" date="2020-07" db="EMBL/GenBank/DDBJ databases">
        <title>Sequencing the genomes of 1000 actinobacteria strains.</title>
        <authorList>
            <person name="Klenk H.-P."/>
        </authorList>
    </citation>
    <scope>NUCLEOTIDE SEQUENCE [LARGE SCALE GENOMIC DNA]</scope>
    <source>
        <strain evidence="2 3">DSM 23987</strain>
    </source>
</reference>
<dbReference type="EMBL" id="JACCAB010000001">
    <property type="protein sequence ID" value="NYG05853.1"/>
    <property type="molecule type" value="Genomic_DNA"/>
</dbReference>
<keyword evidence="2" id="KW-0808">Transferase</keyword>
<dbReference type="InterPro" id="IPR017441">
    <property type="entry name" value="Protein_kinase_ATP_BS"/>
</dbReference>
<sequence>MTRPGDVAPLVPEQFTAALQRFSAQDGTVGGPSGSDWAARLPRLLAEVLDDWRLEPLGVGATGHTSLVVPVDRDGERLALKLVWPHLEARDEPLVLRHWEGRGAVRLVAADPGRGALLLEALDADRDLGHIEVDTACQVVGELLRELNVPAPHGLATLSSFARDQLARLQGSDGALPRRMLERTTGLVRELSCDPLCDATLIHTDLHYGNVLASLPGSGRPDWLAIDPHAMAGHPGFELQPLLRNRVEELGTGSTFRYLVRRRLEICCEAAGIDEDEALAWTFVHTAFQAGWAAADGDRDAVSFNVALLKALDG</sequence>
<gene>
    <name evidence="2" type="ORF">BJ986_000340</name>
</gene>
<evidence type="ECO:0000256" key="1">
    <source>
        <dbReference type="PROSITE-ProRule" id="PRU10141"/>
    </source>
</evidence>
<dbReference type="GO" id="GO:0005524">
    <property type="term" value="F:ATP binding"/>
    <property type="evidence" value="ECO:0007669"/>
    <property type="project" value="UniProtKB-UniRule"/>
</dbReference>
<dbReference type="InterPro" id="IPR011009">
    <property type="entry name" value="Kinase-like_dom_sf"/>
</dbReference>
<keyword evidence="2" id="KW-0418">Kinase</keyword>
<keyword evidence="1" id="KW-0547">Nucleotide-binding</keyword>
<dbReference type="GO" id="GO:0019748">
    <property type="term" value="P:secondary metabolic process"/>
    <property type="evidence" value="ECO:0007669"/>
    <property type="project" value="InterPro"/>
</dbReference>
<evidence type="ECO:0000313" key="2">
    <source>
        <dbReference type="EMBL" id="NYG05853.1"/>
    </source>
</evidence>
<keyword evidence="3" id="KW-1185">Reference proteome</keyword>
<dbReference type="RefSeq" id="WP_337794653.1">
    <property type="nucleotide sequence ID" value="NZ_JACCAB010000001.1"/>
</dbReference>
<keyword evidence="1" id="KW-0067">ATP-binding</keyword>
<dbReference type="EC" id="2.7.1.72" evidence="2"/>
<organism evidence="2 3">
    <name type="scientific">Pedococcus badiiscoriae</name>
    <dbReference type="NCBI Taxonomy" id="642776"/>
    <lineage>
        <taxon>Bacteria</taxon>
        <taxon>Bacillati</taxon>
        <taxon>Actinomycetota</taxon>
        <taxon>Actinomycetes</taxon>
        <taxon>Micrococcales</taxon>
        <taxon>Intrasporangiaceae</taxon>
        <taxon>Pedococcus</taxon>
    </lineage>
</organism>
<dbReference type="PROSITE" id="PS00107">
    <property type="entry name" value="PROTEIN_KINASE_ATP"/>
    <property type="match status" value="1"/>
</dbReference>
<dbReference type="GO" id="GO:0050300">
    <property type="term" value="F:aminoglycoside 6-kinase activity"/>
    <property type="evidence" value="ECO:0007669"/>
    <property type="project" value="UniProtKB-EC"/>
</dbReference>
<dbReference type="Pfam" id="PF04655">
    <property type="entry name" value="APH_6_hur"/>
    <property type="match status" value="1"/>
</dbReference>
<dbReference type="InterPro" id="IPR006748">
    <property type="entry name" value="NH2Glyco/OHUrea_AB-resist_kin"/>
</dbReference>
<accession>A0A852W9Z5</accession>